<keyword evidence="6" id="KW-0436">Ligase</keyword>
<reference evidence="6 7" key="1">
    <citation type="submission" date="2019-02" db="EMBL/GenBank/DDBJ databases">
        <title>Sequencing the genomes of 1000 actinobacteria strains.</title>
        <authorList>
            <person name="Klenk H.-P."/>
        </authorList>
    </citation>
    <scope>NUCLEOTIDE SEQUENCE [LARGE SCALE GENOMIC DNA]</scope>
    <source>
        <strain evidence="6 7">DSM 17364</strain>
    </source>
</reference>
<evidence type="ECO:0000256" key="3">
    <source>
        <dbReference type="ARBA" id="ARBA00022840"/>
    </source>
</evidence>
<dbReference type="InterPro" id="IPR002698">
    <property type="entry name" value="FTHF_cligase"/>
</dbReference>
<name>A0A4Q8A9Y8_9MICC</name>
<comment type="caution">
    <text evidence="6">The sequence shown here is derived from an EMBL/GenBank/DDBJ whole genome shotgun (WGS) entry which is preliminary data.</text>
</comment>
<dbReference type="AlphaFoldDB" id="A0A4Q8A9Y8"/>
<evidence type="ECO:0000256" key="4">
    <source>
        <dbReference type="PIRSR" id="PIRSR006806-1"/>
    </source>
</evidence>
<dbReference type="PANTHER" id="PTHR23407">
    <property type="entry name" value="ATPASE INHIBITOR/5-FORMYLTETRAHYDROFOLATE CYCLO-LIGASE"/>
    <property type="match status" value="1"/>
</dbReference>
<dbReference type="Pfam" id="PF01812">
    <property type="entry name" value="5-FTHF_cyc-lig"/>
    <property type="match status" value="1"/>
</dbReference>
<dbReference type="NCBIfam" id="TIGR02727">
    <property type="entry name" value="MTHFS_bact"/>
    <property type="match status" value="1"/>
</dbReference>
<dbReference type="GO" id="GO:0005524">
    <property type="term" value="F:ATP binding"/>
    <property type="evidence" value="ECO:0007669"/>
    <property type="project" value="UniProtKB-KW"/>
</dbReference>
<dbReference type="EC" id="6.3.3.2" evidence="5"/>
<keyword evidence="7" id="KW-1185">Reference proteome</keyword>
<evidence type="ECO:0000313" key="7">
    <source>
        <dbReference type="Proteomes" id="UP000292685"/>
    </source>
</evidence>
<keyword evidence="3 4" id="KW-0067">ATP-binding</keyword>
<dbReference type="GO" id="GO:0046872">
    <property type="term" value="F:metal ion binding"/>
    <property type="evidence" value="ECO:0007669"/>
    <property type="project" value="UniProtKB-KW"/>
</dbReference>
<feature type="binding site" evidence="4">
    <location>
        <begin position="13"/>
        <end position="17"/>
    </location>
    <ligand>
        <name>ATP</name>
        <dbReference type="ChEBI" id="CHEBI:30616"/>
    </ligand>
</feature>
<evidence type="ECO:0000256" key="5">
    <source>
        <dbReference type="RuleBase" id="RU361279"/>
    </source>
</evidence>
<dbReference type="Gene3D" id="3.40.50.10420">
    <property type="entry name" value="NagB/RpiA/CoA transferase-like"/>
    <property type="match status" value="1"/>
</dbReference>
<evidence type="ECO:0000256" key="2">
    <source>
        <dbReference type="ARBA" id="ARBA00022741"/>
    </source>
</evidence>
<dbReference type="RefSeq" id="WP_165391874.1">
    <property type="nucleotide sequence ID" value="NZ_SHLA01000001.1"/>
</dbReference>
<feature type="binding site" evidence="4">
    <location>
        <position position="60"/>
    </location>
    <ligand>
        <name>substrate</name>
    </ligand>
</feature>
<feature type="binding site" evidence="4">
    <location>
        <position position="65"/>
    </location>
    <ligand>
        <name>substrate</name>
    </ligand>
</feature>
<dbReference type="InterPro" id="IPR024185">
    <property type="entry name" value="FTHF_cligase-like_sf"/>
</dbReference>
<dbReference type="GO" id="GO:0030272">
    <property type="term" value="F:5-formyltetrahydrofolate cyclo-ligase activity"/>
    <property type="evidence" value="ECO:0007669"/>
    <property type="project" value="UniProtKB-EC"/>
</dbReference>
<dbReference type="EMBL" id="SHLA01000001">
    <property type="protein sequence ID" value="RZU60900.1"/>
    <property type="molecule type" value="Genomic_DNA"/>
</dbReference>
<dbReference type="GO" id="GO:0009396">
    <property type="term" value="P:folic acid-containing compound biosynthetic process"/>
    <property type="evidence" value="ECO:0007669"/>
    <property type="project" value="TreeGrafter"/>
</dbReference>
<keyword evidence="2 4" id="KW-0547">Nucleotide-binding</keyword>
<keyword evidence="5" id="KW-0479">Metal-binding</keyword>
<dbReference type="PIRSF" id="PIRSF006806">
    <property type="entry name" value="FTHF_cligase"/>
    <property type="match status" value="1"/>
</dbReference>
<keyword evidence="5" id="KW-0460">Magnesium</keyword>
<accession>A0A4Q8A9Y8</accession>
<sequence length="206" mass="21954">MIAEPSPVAPEVKDEVRRVWRRRRRELPVAERAHQSAAVADALRNWLAARPQPVTVAAYLAYGAEPTLDPLLESLHDDGATVLVPVCLPERQLGWVRWSPGAPTQRSTVAPIDEPVGHRGGVETVATADVVLVPAQAVDLLGARLGQGGGYYDRFIAQLRSGGAAPALLAVVYDHELATAGTLPAGPLDEPVDGVVTSRGIAWFAR</sequence>
<comment type="cofactor">
    <cofactor evidence="5">
        <name>Mg(2+)</name>
        <dbReference type="ChEBI" id="CHEBI:18420"/>
    </cofactor>
</comment>
<dbReference type="InterPro" id="IPR037171">
    <property type="entry name" value="NagB/RpiA_transferase-like"/>
</dbReference>
<organism evidence="6 7">
    <name type="scientific">Zhihengliuella halotolerans</name>
    <dbReference type="NCBI Taxonomy" id="370736"/>
    <lineage>
        <taxon>Bacteria</taxon>
        <taxon>Bacillati</taxon>
        <taxon>Actinomycetota</taxon>
        <taxon>Actinomycetes</taxon>
        <taxon>Micrococcales</taxon>
        <taxon>Micrococcaceae</taxon>
        <taxon>Zhihengliuella</taxon>
    </lineage>
</organism>
<comment type="similarity">
    <text evidence="1 5">Belongs to the 5-formyltetrahydrofolate cyclo-ligase family.</text>
</comment>
<evidence type="ECO:0000256" key="1">
    <source>
        <dbReference type="ARBA" id="ARBA00010638"/>
    </source>
</evidence>
<gene>
    <name evidence="6" type="ORF">EV380_0451</name>
</gene>
<dbReference type="SUPFAM" id="SSF100950">
    <property type="entry name" value="NagB/RpiA/CoA transferase-like"/>
    <property type="match status" value="1"/>
</dbReference>
<dbReference type="Proteomes" id="UP000292685">
    <property type="component" value="Unassembled WGS sequence"/>
</dbReference>
<proteinExistence type="inferred from homology"/>
<protein>
    <recommendedName>
        <fullName evidence="5">5-formyltetrahydrofolate cyclo-ligase</fullName>
        <ecNumber evidence="5">6.3.3.2</ecNumber>
    </recommendedName>
</protein>
<evidence type="ECO:0000313" key="6">
    <source>
        <dbReference type="EMBL" id="RZU60900.1"/>
    </source>
</evidence>
<feature type="binding site" evidence="4">
    <location>
        <begin position="144"/>
        <end position="152"/>
    </location>
    <ligand>
        <name>ATP</name>
        <dbReference type="ChEBI" id="CHEBI:30616"/>
    </ligand>
</feature>
<comment type="catalytic activity">
    <reaction evidence="5">
        <text>(6S)-5-formyl-5,6,7,8-tetrahydrofolate + ATP = (6R)-5,10-methenyltetrahydrofolate + ADP + phosphate</text>
        <dbReference type="Rhea" id="RHEA:10488"/>
        <dbReference type="ChEBI" id="CHEBI:30616"/>
        <dbReference type="ChEBI" id="CHEBI:43474"/>
        <dbReference type="ChEBI" id="CHEBI:57455"/>
        <dbReference type="ChEBI" id="CHEBI:57457"/>
        <dbReference type="ChEBI" id="CHEBI:456216"/>
        <dbReference type="EC" id="6.3.3.2"/>
    </reaction>
</comment>
<dbReference type="GO" id="GO:0035999">
    <property type="term" value="P:tetrahydrofolate interconversion"/>
    <property type="evidence" value="ECO:0007669"/>
    <property type="project" value="TreeGrafter"/>
</dbReference>
<dbReference type="PANTHER" id="PTHR23407:SF1">
    <property type="entry name" value="5-FORMYLTETRAHYDROFOLATE CYCLO-LIGASE"/>
    <property type="match status" value="1"/>
</dbReference>